<accession>A0ABM0VLA6</accession>
<sequence length="138" mass="15184">MENTVNMFWKSVFPRSPTRLQRQAPAALHLDRVPENPFLQQSCDAVAGAAIPLLSPLFVSPNSQSSLSPEGHVNPYQHASPSGVEHDFSFPVSITQKNGPQPSMDKEGLQYSAKADYSDQIGLLNIFQTKCVLVHHSQ</sequence>
<gene>
    <name evidence="3" type="primary">LOC104739319</name>
</gene>
<protein>
    <submittedName>
        <fullName evidence="3">Uncharacterized protein LOC104739319</fullName>
    </submittedName>
</protein>
<evidence type="ECO:0000313" key="2">
    <source>
        <dbReference type="Proteomes" id="UP000694864"/>
    </source>
</evidence>
<evidence type="ECO:0000313" key="3">
    <source>
        <dbReference type="RefSeq" id="XP_010457929.1"/>
    </source>
</evidence>
<dbReference type="GeneID" id="104739319"/>
<evidence type="ECO:0000256" key="1">
    <source>
        <dbReference type="SAM" id="MobiDB-lite"/>
    </source>
</evidence>
<dbReference type="Proteomes" id="UP000694864">
    <property type="component" value="Chromosome 14"/>
</dbReference>
<feature type="region of interest" description="Disordered" evidence="1">
    <location>
        <begin position="63"/>
        <end position="82"/>
    </location>
</feature>
<dbReference type="PANTHER" id="PTHR33912:SF5">
    <property type="entry name" value="F22G5.17"/>
    <property type="match status" value="1"/>
</dbReference>
<keyword evidence="2" id="KW-1185">Reference proteome</keyword>
<proteinExistence type="predicted"/>
<dbReference type="RefSeq" id="XP_010457929.1">
    <property type="nucleotide sequence ID" value="XM_010459627.1"/>
</dbReference>
<name>A0ABM0VLA6_CAMSA</name>
<organism evidence="2 3">
    <name type="scientific">Camelina sativa</name>
    <name type="common">False flax</name>
    <name type="synonym">Myagrum sativum</name>
    <dbReference type="NCBI Taxonomy" id="90675"/>
    <lineage>
        <taxon>Eukaryota</taxon>
        <taxon>Viridiplantae</taxon>
        <taxon>Streptophyta</taxon>
        <taxon>Embryophyta</taxon>
        <taxon>Tracheophyta</taxon>
        <taxon>Spermatophyta</taxon>
        <taxon>Magnoliopsida</taxon>
        <taxon>eudicotyledons</taxon>
        <taxon>Gunneridae</taxon>
        <taxon>Pentapetalae</taxon>
        <taxon>rosids</taxon>
        <taxon>malvids</taxon>
        <taxon>Brassicales</taxon>
        <taxon>Brassicaceae</taxon>
        <taxon>Camelineae</taxon>
        <taxon>Camelina</taxon>
    </lineage>
</organism>
<dbReference type="PANTHER" id="PTHR33912">
    <property type="entry name" value="OS01G0939400 PROTEIN"/>
    <property type="match status" value="1"/>
</dbReference>
<reference evidence="2" key="1">
    <citation type="journal article" date="2014" name="Nat. Commun.">
        <title>The emerging biofuel crop Camelina sativa retains a highly undifferentiated hexaploid genome structure.</title>
        <authorList>
            <person name="Kagale S."/>
            <person name="Koh C."/>
            <person name="Nixon J."/>
            <person name="Bollina V."/>
            <person name="Clarke W.E."/>
            <person name="Tuteja R."/>
            <person name="Spillane C."/>
            <person name="Robinson S.J."/>
            <person name="Links M.G."/>
            <person name="Clarke C."/>
            <person name="Higgins E.E."/>
            <person name="Huebert T."/>
            <person name="Sharpe A.G."/>
            <person name="Parkin I.A."/>
        </authorList>
    </citation>
    <scope>NUCLEOTIDE SEQUENCE [LARGE SCALE GENOMIC DNA]</scope>
    <source>
        <strain evidence="2">cv. DH55</strain>
    </source>
</reference>
<reference evidence="3" key="2">
    <citation type="submission" date="2025-08" db="UniProtKB">
        <authorList>
            <consortium name="RefSeq"/>
        </authorList>
    </citation>
    <scope>IDENTIFICATION</scope>
    <source>
        <tissue evidence="3">Leaf</tissue>
    </source>
</reference>
<dbReference type="InterPro" id="IPR040381">
    <property type="entry name" value="At4g14450-like"/>
</dbReference>